<dbReference type="PROSITE" id="PS50110">
    <property type="entry name" value="RESPONSE_REGULATORY"/>
    <property type="match status" value="1"/>
</dbReference>
<name>A0ABS1UB33_9PROT</name>
<keyword evidence="8" id="KW-1185">Reference proteome</keyword>
<sequence length="557" mass="57606">MAPHGRDAALAADILGKAGVPSRICANLDDLTGAITEGAGAALLTEEGLARRDVLPLQRWVAAQPSWSDFPFILLAAPRFGASRGAQGLAWLDGLGNAVLLERPLGAAVLSSAVRAALRARGRQYQARTLLAEYERTAAQIAALNASLEERVAARTAELRAEARERERAEAMLIQAQKMEVLGQLAGGVAHDVNNVLQAVLGGARMIVRRPDDPAAVTRLAGMVVDAALRGAGVARRLLALARRGKLQVEPVDAHHMFAGLQEVLAHTLGGAVTVHVEAGSDLPPVLADRGQLETVLVNLAVNARDAIAPQAGAVTFSAVAEEVASGEPHPSGLAPGSYLRLAVADDGPGMDAGTLARATEPFFTTKPRGKGTGLGLSMARGFAEQSGGAMHIDSALERGTIVTLWLPQAGKAVEPPTAPPAASVVAAPGRTQRRCVLLVDDEPQVRTVLAAGIAERGHVVIQAVDAAAALARLDAGEPVDLLITDLAMPGQDGLTLIRAARTRHPGLAALLITGHVGDATSMLLDQAASDGPFGLVHKPVMPDELADRADAMMSAA</sequence>
<dbReference type="InterPro" id="IPR004358">
    <property type="entry name" value="Sig_transdc_His_kin-like_C"/>
</dbReference>
<evidence type="ECO:0000256" key="2">
    <source>
        <dbReference type="ARBA" id="ARBA00012438"/>
    </source>
</evidence>
<dbReference type="PRINTS" id="PR00344">
    <property type="entry name" value="BCTRLSENSOR"/>
</dbReference>
<keyword evidence="3" id="KW-0597">Phosphoprotein</keyword>
<feature type="domain" description="Response regulatory" evidence="6">
    <location>
        <begin position="436"/>
        <end position="554"/>
    </location>
</feature>
<feature type="modified residue" description="4-aspartylphosphate" evidence="3">
    <location>
        <position position="486"/>
    </location>
</feature>
<feature type="domain" description="Histidine kinase" evidence="5">
    <location>
        <begin position="188"/>
        <end position="411"/>
    </location>
</feature>
<dbReference type="EMBL" id="JAETWB010000039">
    <property type="protein sequence ID" value="MBL6081893.1"/>
    <property type="molecule type" value="Genomic_DNA"/>
</dbReference>
<evidence type="ECO:0000256" key="4">
    <source>
        <dbReference type="SAM" id="Coils"/>
    </source>
</evidence>
<dbReference type="Gene3D" id="3.40.50.2300">
    <property type="match status" value="1"/>
</dbReference>
<evidence type="ECO:0000313" key="8">
    <source>
        <dbReference type="Proteomes" id="UP000660885"/>
    </source>
</evidence>
<dbReference type="PANTHER" id="PTHR43065:SF42">
    <property type="entry name" value="TWO-COMPONENT SENSOR PPRA"/>
    <property type="match status" value="1"/>
</dbReference>
<dbReference type="InterPro" id="IPR003594">
    <property type="entry name" value="HATPase_dom"/>
</dbReference>
<dbReference type="InterPro" id="IPR005467">
    <property type="entry name" value="His_kinase_dom"/>
</dbReference>
<dbReference type="Gene3D" id="3.30.565.10">
    <property type="entry name" value="Histidine kinase-like ATPase, C-terminal domain"/>
    <property type="match status" value="1"/>
</dbReference>
<dbReference type="PANTHER" id="PTHR43065">
    <property type="entry name" value="SENSOR HISTIDINE KINASE"/>
    <property type="match status" value="1"/>
</dbReference>
<dbReference type="PROSITE" id="PS50109">
    <property type="entry name" value="HIS_KIN"/>
    <property type="match status" value="1"/>
</dbReference>
<dbReference type="SUPFAM" id="SSF47384">
    <property type="entry name" value="Homodimeric domain of signal transducing histidine kinase"/>
    <property type="match status" value="1"/>
</dbReference>
<dbReference type="SMART" id="SM00387">
    <property type="entry name" value="HATPase_c"/>
    <property type="match status" value="1"/>
</dbReference>
<dbReference type="Pfam" id="PF02518">
    <property type="entry name" value="HATPase_c"/>
    <property type="match status" value="1"/>
</dbReference>
<evidence type="ECO:0000256" key="1">
    <source>
        <dbReference type="ARBA" id="ARBA00000085"/>
    </source>
</evidence>
<dbReference type="InterPro" id="IPR011006">
    <property type="entry name" value="CheY-like_superfamily"/>
</dbReference>
<feature type="coiled-coil region" evidence="4">
    <location>
        <begin position="131"/>
        <end position="179"/>
    </location>
</feature>
<dbReference type="SMART" id="SM00448">
    <property type="entry name" value="REC"/>
    <property type="match status" value="1"/>
</dbReference>
<dbReference type="SUPFAM" id="SSF55874">
    <property type="entry name" value="ATPase domain of HSP90 chaperone/DNA topoisomerase II/histidine kinase"/>
    <property type="match status" value="1"/>
</dbReference>
<dbReference type="InterPro" id="IPR036097">
    <property type="entry name" value="HisK_dim/P_sf"/>
</dbReference>
<evidence type="ECO:0000259" key="5">
    <source>
        <dbReference type="PROSITE" id="PS50109"/>
    </source>
</evidence>
<reference evidence="7 8" key="1">
    <citation type="submission" date="2021-01" db="EMBL/GenBank/DDBJ databases">
        <title>Belnapia mucosa sp. nov. and Belnapia arida sp. nov., isolated from the Tabernas Desert (Almeria, Spain).</title>
        <authorList>
            <person name="Molina-Menor E."/>
            <person name="Vidal-Verdu A."/>
            <person name="Calonge A."/>
            <person name="Satari L."/>
            <person name="Pereto J."/>
            <person name="Porcar M."/>
        </authorList>
    </citation>
    <scope>NUCLEOTIDE SEQUENCE [LARGE SCALE GENOMIC DNA]</scope>
    <source>
        <strain evidence="7 8">T18</strain>
    </source>
</reference>
<comment type="catalytic activity">
    <reaction evidence="1">
        <text>ATP + protein L-histidine = ADP + protein N-phospho-L-histidine.</text>
        <dbReference type="EC" id="2.7.13.3"/>
    </reaction>
</comment>
<dbReference type="Gene3D" id="1.10.287.130">
    <property type="match status" value="1"/>
</dbReference>
<comment type="caution">
    <text evidence="7">The sequence shown here is derived from an EMBL/GenBank/DDBJ whole genome shotgun (WGS) entry which is preliminary data.</text>
</comment>
<evidence type="ECO:0000313" key="7">
    <source>
        <dbReference type="EMBL" id="MBL6081893.1"/>
    </source>
</evidence>
<protein>
    <recommendedName>
        <fullName evidence="2">histidine kinase</fullName>
        <ecNumber evidence="2">2.7.13.3</ecNumber>
    </recommendedName>
</protein>
<dbReference type="Pfam" id="PF00072">
    <property type="entry name" value="Response_reg"/>
    <property type="match status" value="1"/>
</dbReference>
<evidence type="ECO:0000256" key="3">
    <source>
        <dbReference type="PROSITE-ProRule" id="PRU00169"/>
    </source>
</evidence>
<keyword evidence="4" id="KW-0175">Coiled coil</keyword>
<dbReference type="Proteomes" id="UP000660885">
    <property type="component" value="Unassembled WGS sequence"/>
</dbReference>
<gene>
    <name evidence="7" type="ORF">JMJ56_28315</name>
</gene>
<dbReference type="InterPro" id="IPR036890">
    <property type="entry name" value="HATPase_C_sf"/>
</dbReference>
<accession>A0ABS1UB33</accession>
<evidence type="ECO:0000259" key="6">
    <source>
        <dbReference type="PROSITE" id="PS50110"/>
    </source>
</evidence>
<dbReference type="SUPFAM" id="SSF52172">
    <property type="entry name" value="CheY-like"/>
    <property type="match status" value="1"/>
</dbReference>
<proteinExistence type="predicted"/>
<organism evidence="7 8">
    <name type="scientific">Belnapia arida</name>
    <dbReference type="NCBI Taxonomy" id="2804533"/>
    <lineage>
        <taxon>Bacteria</taxon>
        <taxon>Pseudomonadati</taxon>
        <taxon>Pseudomonadota</taxon>
        <taxon>Alphaproteobacteria</taxon>
        <taxon>Acetobacterales</taxon>
        <taxon>Roseomonadaceae</taxon>
        <taxon>Belnapia</taxon>
    </lineage>
</organism>
<dbReference type="InterPro" id="IPR001789">
    <property type="entry name" value="Sig_transdc_resp-reg_receiver"/>
</dbReference>
<dbReference type="EC" id="2.7.13.3" evidence="2"/>